<evidence type="ECO:0000259" key="1">
    <source>
        <dbReference type="PROSITE" id="PS51819"/>
    </source>
</evidence>
<dbReference type="Gene3D" id="3.30.720.120">
    <property type="match status" value="1"/>
</dbReference>
<dbReference type="InterPro" id="IPR004360">
    <property type="entry name" value="Glyas_Fos-R_dOase_dom"/>
</dbReference>
<reference evidence="2 3" key="1">
    <citation type="submission" date="2018-04" db="EMBL/GenBank/DDBJ databases">
        <title>Genome sequencing of Flavobacterium sp. HYN0059.</title>
        <authorList>
            <person name="Yi H."/>
            <person name="Baek C."/>
        </authorList>
    </citation>
    <scope>NUCLEOTIDE SEQUENCE [LARGE SCALE GENOMIC DNA]</scope>
    <source>
        <strain evidence="2 3">HYN0059</strain>
    </source>
</reference>
<proteinExistence type="predicted"/>
<feature type="domain" description="VOC" evidence="1">
    <location>
        <begin position="6"/>
        <end position="123"/>
    </location>
</feature>
<dbReference type="RefSeq" id="WP_108779464.1">
    <property type="nucleotide sequence ID" value="NZ_CP029186.1"/>
</dbReference>
<dbReference type="InterPro" id="IPR037523">
    <property type="entry name" value="VOC_core"/>
</dbReference>
<dbReference type="OrthoDB" id="9795306at2"/>
<dbReference type="InterPro" id="IPR029068">
    <property type="entry name" value="Glyas_Bleomycin-R_OHBP_Dase"/>
</dbReference>
<name>A0A2S1R2A5_9FLAO</name>
<dbReference type="Gene3D" id="3.30.720.110">
    <property type="match status" value="1"/>
</dbReference>
<protein>
    <submittedName>
        <fullName evidence="2">Transposase</fullName>
    </submittedName>
</protein>
<gene>
    <name evidence="2" type="ORF">HYN59_17225</name>
</gene>
<dbReference type="PROSITE" id="PS51819">
    <property type="entry name" value="VOC"/>
    <property type="match status" value="1"/>
</dbReference>
<accession>A0A2S1R2A5</accession>
<evidence type="ECO:0000313" key="3">
    <source>
        <dbReference type="Proteomes" id="UP000244929"/>
    </source>
</evidence>
<sequence length="124" mass="13966">MKIPSSYLPVMPYLILEKAPEFLEYAKKVFGAKEQMIVPGEGERSIMHGEIKIHDAVIMFAQSNENWGQKSAGMFLFVENVDTVYNAGIEQGGTSLYAPMQQDYGYSAGFEDPFGNQWWITQGE</sequence>
<dbReference type="KEGG" id="falb:HYN59_17225"/>
<dbReference type="Proteomes" id="UP000244929">
    <property type="component" value="Chromosome"/>
</dbReference>
<dbReference type="SUPFAM" id="SSF54593">
    <property type="entry name" value="Glyoxalase/Bleomycin resistance protein/Dihydroxybiphenyl dioxygenase"/>
    <property type="match status" value="1"/>
</dbReference>
<dbReference type="AlphaFoldDB" id="A0A2S1R2A5"/>
<organism evidence="2 3">
    <name type="scientific">Flavobacterium album</name>
    <dbReference type="NCBI Taxonomy" id="2175091"/>
    <lineage>
        <taxon>Bacteria</taxon>
        <taxon>Pseudomonadati</taxon>
        <taxon>Bacteroidota</taxon>
        <taxon>Flavobacteriia</taxon>
        <taxon>Flavobacteriales</taxon>
        <taxon>Flavobacteriaceae</taxon>
        <taxon>Flavobacterium</taxon>
    </lineage>
</organism>
<dbReference type="EMBL" id="CP029186">
    <property type="protein sequence ID" value="AWH86742.1"/>
    <property type="molecule type" value="Genomic_DNA"/>
</dbReference>
<dbReference type="Pfam" id="PF00903">
    <property type="entry name" value="Glyoxalase"/>
    <property type="match status" value="1"/>
</dbReference>
<keyword evidence="3" id="KW-1185">Reference proteome</keyword>
<evidence type="ECO:0000313" key="2">
    <source>
        <dbReference type="EMBL" id="AWH86742.1"/>
    </source>
</evidence>